<organism evidence="4 5">
    <name type="scientific">Mobilicoccus pelagius NBRC 104925</name>
    <dbReference type="NCBI Taxonomy" id="1089455"/>
    <lineage>
        <taxon>Bacteria</taxon>
        <taxon>Bacillati</taxon>
        <taxon>Actinomycetota</taxon>
        <taxon>Actinomycetes</taxon>
        <taxon>Micrococcales</taxon>
        <taxon>Dermatophilaceae</taxon>
        <taxon>Mobilicoccus</taxon>
    </lineage>
</organism>
<dbReference type="Proteomes" id="UP000004367">
    <property type="component" value="Unassembled WGS sequence"/>
</dbReference>
<keyword evidence="3" id="KW-0732">Signal</keyword>
<feature type="region of interest" description="Disordered" evidence="1">
    <location>
        <begin position="188"/>
        <end position="232"/>
    </location>
</feature>
<keyword evidence="5" id="KW-1185">Reference proteome</keyword>
<gene>
    <name evidence="4" type="ORF">MOPEL_113_00250</name>
</gene>
<feature type="compositionally biased region" description="Basic and acidic residues" evidence="1">
    <location>
        <begin position="206"/>
        <end position="223"/>
    </location>
</feature>
<proteinExistence type="predicted"/>
<reference evidence="4 5" key="1">
    <citation type="submission" date="2012-02" db="EMBL/GenBank/DDBJ databases">
        <title>Whole genome shotgun sequence of Mobilicoccus pelagius NBRC 104925.</title>
        <authorList>
            <person name="Yoshida Y."/>
            <person name="Hosoyama A."/>
            <person name="Tsuchikane K."/>
            <person name="Katsumata H."/>
            <person name="Yamazaki S."/>
            <person name="Fujita N."/>
        </authorList>
    </citation>
    <scope>NUCLEOTIDE SEQUENCE [LARGE SCALE GENOMIC DNA]</scope>
    <source>
        <strain evidence="4 5">NBRC 104925</strain>
    </source>
</reference>
<evidence type="ECO:0000256" key="3">
    <source>
        <dbReference type="SAM" id="SignalP"/>
    </source>
</evidence>
<feature type="transmembrane region" description="Helical" evidence="2">
    <location>
        <begin position="34"/>
        <end position="53"/>
    </location>
</feature>
<feature type="chain" id="PRO_5038813100" evidence="3">
    <location>
        <begin position="17"/>
        <end position="232"/>
    </location>
</feature>
<evidence type="ECO:0000313" key="4">
    <source>
        <dbReference type="EMBL" id="GAB49345.1"/>
    </source>
</evidence>
<name>H5UUD7_9MICO</name>
<feature type="transmembrane region" description="Helical" evidence="2">
    <location>
        <begin position="60"/>
        <end position="83"/>
    </location>
</feature>
<feature type="signal peptide" evidence="3">
    <location>
        <begin position="1"/>
        <end position="16"/>
    </location>
</feature>
<dbReference type="OrthoDB" id="10011391at2"/>
<keyword evidence="2" id="KW-0812">Transmembrane</keyword>
<feature type="region of interest" description="Disordered" evidence="1">
    <location>
        <begin position="119"/>
        <end position="138"/>
    </location>
</feature>
<dbReference type="EMBL" id="BAFE01000084">
    <property type="protein sequence ID" value="GAB49345.1"/>
    <property type="molecule type" value="Genomic_DNA"/>
</dbReference>
<evidence type="ECO:0000256" key="1">
    <source>
        <dbReference type="SAM" id="MobiDB-lite"/>
    </source>
</evidence>
<comment type="caution">
    <text evidence="4">The sequence shown here is derived from an EMBL/GenBank/DDBJ whole genome shotgun (WGS) entry which is preliminary data.</text>
</comment>
<dbReference type="AlphaFoldDB" id="H5UUD7"/>
<dbReference type="eggNOG" id="ENOG5031QX8">
    <property type="taxonomic scope" value="Bacteria"/>
</dbReference>
<feature type="compositionally biased region" description="Basic residues" evidence="1">
    <location>
        <begin position="189"/>
        <end position="199"/>
    </location>
</feature>
<evidence type="ECO:0000256" key="2">
    <source>
        <dbReference type="SAM" id="Phobius"/>
    </source>
</evidence>
<evidence type="ECO:0000313" key="5">
    <source>
        <dbReference type="Proteomes" id="UP000004367"/>
    </source>
</evidence>
<accession>H5UUD7</accession>
<keyword evidence="2" id="KW-0472">Membrane</keyword>
<dbReference type="RefSeq" id="WP_009483188.1">
    <property type="nucleotide sequence ID" value="NZ_BAFE01000084.1"/>
</dbReference>
<protein>
    <submittedName>
        <fullName evidence="4">Uncharacterized protein</fullName>
    </submittedName>
</protein>
<feature type="compositionally biased region" description="Polar residues" evidence="1">
    <location>
        <begin position="119"/>
        <end position="128"/>
    </location>
</feature>
<keyword evidence="2" id="KW-1133">Transmembrane helix</keyword>
<sequence>MTALHLLLLTCSAVLAAAVTAGTDNLRRHGEDLPIMGGIVGGALVLGNAACLLPSAPRWYQVAMVALTVAGIAWLLVTVASAVRATTRDERAEAASRDIYAGRLPGEPVRPHLRVVRSTATDTATDTGESAPAPAPAARADLTVEDDLSEHPGATQATFDAAAPAEARFTTGVTYVAADIDAYIDARGTRRAHGRHVPRNHSSMDPTERFLRLTEAYSTDRRPRSLGRSPLA</sequence>